<dbReference type="Proteomes" id="UP000228920">
    <property type="component" value="Unassembled WGS sequence"/>
</dbReference>
<comment type="caution">
    <text evidence="2">The sequence shown here is derived from an EMBL/GenBank/DDBJ whole genome shotgun (WGS) entry which is preliminary data.</text>
</comment>
<proteinExistence type="predicted"/>
<feature type="region of interest" description="Disordered" evidence="1">
    <location>
        <begin position="18"/>
        <end position="39"/>
    </location>
</feature>
<feature type="region of interest" description="Disordered" evidence="1">
    <location>
        <begin position="277"/>
        <end position="298"/>
    </location>
</feature>
<accession>A0A2M7TGT2</accession>
<name>A0A2M7TGT2_UNCKA</name>
<dbReference type="EMBL" id="PFNL01000157">
    <property type="protein sequence ID" value="PIZ44937.1"/>
    <property type="molecule type" value="Genomic_DNA"/>
</dbReference>
<sequence>MEETDIQSKIAKLQEELEQLQNKPQGQDDTVPTDSKEDENYIPIGEEGVFDGEFVQMSNGKKYQVPPNYASKSKLVVGDKLVLLTQGDFNTFKISEQVPRIEVEGILTKKENQWVVLDGDKDYLVISASIRFYEGEIGDKIVVLLPETPTMPVKWAAVKSIIIDEDTKAARIAQRQEVKERAAVLRESYAKPQVQTDSAESADPPMEAEKIPPATSPSATQSATQGPTQTTKRDIVIPIKTQEAEQKPTNVGPAKSEKSDFLMTKDDAKTEFMVEKAAEKQRETLAPIDATDDMPDLR</sequence>
<feature type="compositionally biased region" description="Polar residues" evidence="1">
    <location>
        <begin position="216"/>
        <end position="230"/>
    </location>
</feature>
<feature type="region of interest" description="Disordered" evidence="1">
    <location>
        <begin position="188"/>
        <end position="264"/>
    </location>
</feature>
<evidence type="ECO:0000256" key="1">
    <source>
        <dbReference type="SAM" id="MobiDB-lite"/>
    </source>
</evidence>
<dbReference type="AlphaFoldDB" id="A0A2M7TGT2"/>
<gene>
    <name evidence="2" type="ORF">COY32_05840</name>
</gene>
<reference evidence="3" key="1">
    <citation type="submission" date="2017-09" db="EMBL/GenBank/DDBJ databases">
        <title>Depth-based differentiation of microbial function through sediment-hosted aquifers and enrichment of novel symbionts in the deep terrestrial subsurface.</title>
        <authorList>
            <person name="Probst A.J."/>
            <person name="Ladd B."/>
            <person name="Jarett J.K."/>
            <person name="Geller-Mcgrath D.E."/>
            <person name="Sieber C.M.K."/>
            <person name="Emerson J.B."/>
            <person name="Anantharaman K."/>
            <person name="Thomas B.C."/>
            <person name="Malmstrom R."/>
            <person name="Stieglmeier M."/>
            <person name="Klingl A."/>
            <person name="Woyke T."/>
            <person name="Ryan C.M."/>
            <person name="Banfield J.F."/>
        </authorList>
    </citation>
    <scope>NUCLEOTIDE SEQUENCE [LARGE SCALE GENOMIC DNA]</scope>
</reference>
<evidence type="ECO:0008006" key="4">
    <source>
        <dbReference type="Google" id="ProtNLM"/>
    </source>
</evidence>
<feature type="compositionally biased region" description="Polar residues" evidence="1">
    <location>
        <begin position="19"/>
        <end position="33"/>
    </location>
</feature>
<protein>
    <recommendedName>
        <fullName evidence="4">50S ribosomal protein L7/L12</fullName>
    </recommendedName>
</protein>
<evidence type="ECO:0000313" key="3">
    <source>
        <dbReference type="Proteomes" id="UP000228920"/>
    </source>
</evidence>
<organism evidence="2 3">
    <name type="scientific">candidate division WWE3 bacterium CG_4_10_14_0_2_um_filter_41_14</name>
    <dbReference type="NCBI Taxonomy" id="1975072"/>
    <lineage>
        <taxon>Bacteria</taxon>
        <taxon>Katanobacteria</taxon>
    </lineage>
</organism>
<feature type="compositionally biased region" description="Basic and acidic residues" evidence="1">
    <location>
        <begin position="255"/>
        <end position="264"/>
    </location>
</feature>
<evidence type="ECO:0000313" key="2">
    <source>
        <dbReference type="EMBL" id="PIZ44937.1"/>
    </source>
</evidence>